<sequence>MRDGLPVDAHGVRADVKRGRHAPLGLVAAGRADPGRGRRGPIEEAHLAHGGVPEFAYRQMFVLDPWQRNGYRHGKMTHPLCRVGTKVRSGSPPTADDDLHHDFNNSLW</sequence>
<feature type="compositionally biased region" description="Basic and acidic residues" evidence="1">
    <location>
        <begin position="97"/>
        <end position="108"/>
    </location>
</feature>
<name>A0A2N9ATD4_METEX</name>
<dbReference type="AlphaFoldDB" id="A0A2N9ATD4"/>
<evidence type="ECO:0000313" key="3">
    <source>
        <dbReference type="Proteomes" id="UP000233769"/>
    </source>
</evidence>
<dbReference type="Proteomes" id="UP000233769">
    <property type="component" value="Chromosome tk0001"/>
</dbReference>
<gene>
    <name evidence="2" type="ORF">TK0001_3993</name>
</gene>
<dbReference type="EMBL" id="LT962688">
    <property type="protein sequence ID" value="SOR30595.1"/>
    <property type="molecule type" value="Genomic_DNA"/>
</dbReference>
<organism evidence="2 3">
    <name type="scientific">Methylorubrum extorquens</name>
    <name type="common">Methylobacterium dichloromethanicum</name>
    <name type="synonym">Methylobacterium extorquens</name>
    <dbReference type="NCBI Taxonomy" id="408"/>
    <lineage>
        <taxon>Bacteria</taxon>
        <taxon>Pseudomonadati</taxon>
        <taxon>Pseudomonadota</taxon>
        <taxon>Alphaproteobacteria</taxon>
        <taxon>Hyphomicrobiales</taxon>
        <taxon>Methylobacteriaceae</taxon>
        <taxon>Methylorubrum</taxon>
    </lineage>
</organism>
<reference evidence="3" key="1">
    <citation type="submission" date="2017-10" db="EMBL/GenBank/DDBJ databases">
        <authorList>
            <person name="Regsiter A."/>
            <person name="William W."/>
        </authorList>
    </citation>
    <scope>NUCLEOTIDE SEQUENCE [LARGE SCALE GENOMIC DNA]</scope>
</reference>
<feature type="region of interest" description="Disordered" evidence="1">
    <location>
        <begin position="83"/>
        <end position="108"/>
    </location>
</feature>
<proteinExistence type="predicted"/>
<protein>
    <submittedName>
        <fullName evidence="2">Uncharacterized protein</fullName>
    </submittedName>
</protein>
<evidence type="ECO:0000256" key="1">
    <source>
        <dbReference type="SAM" id="MobiDB-lite"/>
    </source>
</evidence>
<accession>A0A2N9ATD4</accession>
<evidence type="ECO:0000313" key="2">
    <source>
        <dbReference type="EMBL" id="SOR30595.1"/>
    </source>
</evidence>